<feature type="domain" description="DNA helicase Pif1-like DEAD-box helicase" evidence="3">
    <location>
        <begin position="9"/>
        <end position="188"/>
    </location>
</feature>
<keyword evidence="1" id="KW-0234">DNA repair</keyword>
<organism evidence="4 5">
    <name type="scientific">Cymbomonas tetramitiformis</name>
    <dbReference type="NCBI Taxonomy" id="36881"/>
    <lineage>
        <taxon>Eukaryota</taxon>
        <taxon>Viridiplantae</taxon>
        <taxon>Chlorophyta</taxon>
        <taxon>Pyramimonadophyceae</taxon>
        <taxon>Pyramimonadales</taxon>
        <taxon>Pyramimonadaceae</taxon>
        <taxon>Cymbomonas</taxon>
    </lineage>
</organism>
<dbReference type="GO" id="GO:0005524">
    <property type="term" value="F:ATP binding"/>
    <property type="evidence" value="ECO:0007669"/>
    <property type="project" value="UniProtKB-KW"/>
</dbReference>
<sequence>MIDLLINDRNVMVLGEAGTGKSALIEAACSMYIDRRRREGKQRLGILVTAPCGMPASKLRGQTLDSVFPQLTNMSDPRTCANVIKKMIAVNPDRWNFIRLLCLLVIDEISTLLVNKLKMLDIAFRIIRDAPSDYMGGVRVMLCGDFLQLDSAGDVDGTKLYGHEMMIEGQFKVFNLTRNVRQTDDNFAGLLSRARLGRLTEADGSLLRSRNANTDQENDIASDTLQICGTRNLAHIINIKRFESLKGTSRTYEFPAIKRWKMSTEGEDDWVVKPLDTENPSELGSLGEKLRDLCARPCVKDAKRCTLRIGARVMLNRNLYEYKDCRMRNGRVGTVVDVCVLAEQYDEETLLSPLTYVGVRFDDDATEDTVRVKPAVLRHGTVEVWCMPLIHAWAVTVNKAQGCEVDKTVVHCSDLYRPKQLYVAISRCRTLDGLTLLNYENSSMCPPTAMDVKFYDALEENGGTWDYREGRPGDKRKNQREMDTRKESARSKRAKVQPLDRTAPSTSFTDKKKHKRGGSQKQN</sequence>
<dbReference type="Gene3D" id="3.40.50.300">
    <property type="entry name" value="P-loop containing nucleotide triphosphate hydrolases"/>
    <property type="match status" value="1"/>
</dbReference>
<evidence type="ECO:0000313" key="4">
    <source>
        <dbReference type="EMBL" id="KAK3282985.1"/>
    </source>
</evidence>
<dbReference type="PANTHER" id="PTHR47642">
    <property type="entry name" value="ATP-DEPENDENT DNA HELICASE"/>
    <property type="match status" value="1"/>
</dbReference>
<keyword evidence="1" id="KW-0233">DNA recombination</keyword>
<gene>
    <name evidence="4" type="ORF">CYMTET_9298</name>
</gene>
<keyword evidence="1" id="KW-0378">Hydrolase</keyword>
<feature type="compositionally biased region" description="Basic and acidic residues" evidence="2">
    <location>
        <begin position="466"/>
        <end position="490"/>
    </location>
</feature>
<name>A0AAE0GRC6_9CHLO</name>
<feature type="region of interest" description="Disordered" evidence="2">
    <location>
        <begin position="465"/>
        <end position="523"/>
    </location>
</feature>
<protein>
    <recommendedName>
        <fullName evidence="1">ATP-dependent DNA helicase</fullName>
        <ecNumber evidence="1">5.6.2.3</ecNumber>
    </recommendedName>
</protein>
<dbReference type="GO" id="GO:0006310">
    <property type="term" value="P:DNA recombination"/>
    <property type="evidence" value="ECO:0007669"/>
    <property type="project" value="UniProtKB-KW"/>
</dbReference>
<comment type="cofactor">
    <cofactor evidence="1">
        <name>Mg(2+)</name>
        <dbReference type="ChEBI" id="CHEBI:18420"/>
    </cofactor>
</comment>
<dbReference type="AlphaFoldDB" id="A0AAE0GRC6"/>
<dbReference type="GO" id="GO:0006281">
    <property type="term" value="P:DNA repair"/>
    <property type="evidence" value="ECO:0007669"/>
    <property type="project" value="UniProtKB-KW"/>
</dbReference>
<feature type="compositionally biased region" description="Basic residues" evidence="2">
    <location>
        <begin position="511"/>
        <end position="523"/>
    </location>
</feature>
<keyword evidence="1" id="KW-0547">Nucleotide-binding</keyword>
<comment type="catalytic activity">
    <reaction evidence="1">
        <text>ATP + H2O = ADP + phosphate + H(+)</text>
        <dbReference type="Rhea" id="RHEA:13065"/>
        <dbReference type="ChEBI" id="CHEBI:15377"/>
        <dbReference type="ChEBI" id="CHEBI:15378"/>
        <dbReference type="ChEBI" id="CHEBI:30616"/>
        <dbReference type="ChEBI" id="CHEBI:43474"/>
        <dbReference type="ChEBI" id="CHEBI:456216"/>
        <dbReference type="EC" id="5.6.2.3"/>
    </reaction>
</comment>
<keyword evidence="5" id="KW-1185">Reference proteome</keyword>
<dbReference type="GO" id="GO:0000723">
    <property type="term" value="P:telomere maintenance"/>
    <property type="evidence" value="ECO:0007669"/>
    <property type="project" value="InterPro"/>
</dbReference>
<dbReference type="GO" id="GO:0016787">
    <property type="term" value="F:hydrolase activity"/>
    <property type="evidence" value="ECO:0007669"/>
    <property type="project" value="UniProtKB-KW"/>
</dbReference>
<dbReference type="InterPro" id="IPR051055">
    <property type="entry name" value="PIF1_helicase"/>
</dbReference>
<dbReference type="Proteomes" id="UP001190700">
    <property type="component" value="Unassembled WGS sequence"/>
</dbReference>
<keyword evidence="1" id="KW-0347">Helicase</keyword>
<dbReference type="SUPFAM" id="SSF52540">
    <property type="entry name" value="P-loop containing nucleoside triphosphate hydrolases"/>
    <property type="match status" value="2"/>
</dbReference>
<reference evidence="4 5" key="1">
    <citation type="journal article" date="2015" name="Genome Biol. Evol.">
        <title>Comparative Genomics of a Bacterivorous Green Alga Reveals Evolutionary Causalities and Consequences of Phago-Mixotrophic Mode of Nutrition.</title>
        <authorList>
            <person name="Burns J.A."/>
            <person name="Paasch A."/>
            <person name="Narechania A."/>
            <person name="Kim E."/>
        </authorList>
    </citation>
    <scope>NUCLEOTIDE SEQUENCE [LARGE SCALE GENOMIC DNA]</scope>
    <source>
        <strain evidence="4 5">PLY_AMNH</strain>
    </source>
</reference>
<evidence type="ECO:0000256" key="1">
    <source>
        <dbReference type="RuleBase" id="RU363044"/>
    </source>
</evidence>
<dbReference type="GO" id="GO:0043139">
    <property type="term" value="F:5'-3' DNA helicase activity"/>
    <property type="evidence" value="ECO:0007669"/>
    <property type="project" value="UniProtKB-EC"/>
</dbReference>
<dbReference type="InterPro" id="IPR010285">
    <property type="entry name" value="DNA_helicase_pif1-like_DEAD"/>
</dbReference>
<comment type="similarity">
    <text evidence="1">Belongs to the helicase family.</text>
</comment>
<keyword evidence="1" id="KW-0227">DNA damage</keyword>
<evidence type="ECO:0000313" key="5">
    <source>
        <dbReference type="Proteomes" id="UP001190700"/>
    </source>
</evidence>
<dbReference type="InterPro" id="IPR027417">
    <property type="entry name" value="P-loop_NTPase"/>
</dbReference>
<comment type="caution">
    <text evidence="4">The sequence shown here is derived from an EMBL/GenBank/DDBJ whole genome shotgun (WGS) entry which is preliminary data.</text>
</comment>
<proteinExistence type="inferred from homology"/>
<accession>A0AAE0GRC6</accession>
<dbReference type="CDD" id="cd18809">
    <property type="entry name" value="SF1_C_RecD"/>
    <property type="match status" value="1"/>
</dbReference>
<dbReference type="EMBL" id="LGRX02003081">
    <property type="protein sequence ID" value="KAK3282985.1"/>
    <property type="molecule type" value="Genomic_DNA"/>
</dbReference>
<evidence type="ECO:0000256" key="2">
    <source>
        <dbReference type="SAM" id="MobiDB-lite"/>
    </source>
</evidence>
<dbReference type="EC" id="5.6.2.3" evidence="1"/>
<evidence type="ECO:0000259" key="3">
    <source>
        <dbReference type="Pfam" id="PF05970"/>
    </source>
</evidence>
<keyword evidence="1" id="KW-0067">ATP-binding</keyword>
<dbReference type="Pfam" id="PF05970">
    <property type="entry name" value="PIF1"/>
    <property type="match status" value="1"/>
</dbReference>